<sequence length="50" mass="5572">MTQTQMQGAVSVTLVPKQIFSTSDGQPIWRLAHDCFRICYGCVKVNGWIG</sequence>
<name>A0ABT2EPU4_9BACT</name>
<dbReference type="EMBL" id="JANUCP010000004">
    <property type="protein sequence ID" value="MCS3919984.1"/>
    <property type="molecule type" value="Genomic_DNA"/>
</dbReference>
<accession>A0ABT2EPU4</accession>
<keyword evidence="2" id="KW-1185">Reference proteome</keyword>
<evidence type="ECO:0000313" key="2">
    <source>
        <dbReference type="Proteomes" id="UP001204798"/>
    </source>
</evidence>
<reference evidence="1 2" key="1">
    <citation type="submission" date="2022-08" db="EMBL/GenBank/DDBJ databases">
        <title>Bacterial and archaeal communities from various locations to study Microbial Dark Matter (Phase II).</title>
        <authorList>
            <person name="Stepanauskas R."/>
        </authorList>
    </citation>
    <scope>NUCLEOTIDE SEQUENCE [LARGE SCALE GENOMIC DNA]</scope>
    <source>
        <strain evidence="1 2">PD1</strain>
    </source>
</reference>
<gene>
    <name evidence="1" type="ORF">M2350_002401</name>
</gene>
<proteinExistence type="predicted"/>
<comment type="caution">
    <text evidence="1">The sequence shown here is derived from an EMBL/GenBank/DDBJ whole genome shotgun (WGS) entry which is preliminary data.</text>
</comment>
<organism evidence="1 2">
    <name type="scientific">Candidatus Fervidibacter sacchari</name>
    <dbReference type="NCBI Taxonomy" id="1448929"/>
    <lineage>
        <taxon>Bacteria</taxon>
        <taxon>Candidatus Fervidibacterota</taxon>
        <taxon>Candidatus Fervidibacter</taxon>
    </lineage>
</organism>
<dbReference type="Proteomes" id="UP001204798">
    <property type="component" value="Unassembled WGS sequence"/>
</dbReference>
<evidence type="ECO:0000313" key="1">
    <source>
        <dbReference type="EMBL" id="MCS3919984.1"/>
    </source>
</evidence>
<protein>
    <submittedName>
        <fullName evidence="1">Uncharacterized protein</fullName>
    </submittedName>
</protein>